<dbReference type="OrthoDB" id="1094370at2"/>
<keyword evidence="4" id="KW-1185">Reference proteome</keyword>
<dbReference type="Pfam" id="PF01243">
    <property type="entry name" value="PNPOx_N"/>
    <property type="match status" value="1"/>
</dbReference>
<name>A0A346Y0G6_9ACTN</name>
<gene>
    <name evidence="3" type="ORF">DVS28_a3288</name>
</gene>
<accession>A0A346Y0G6</accession>
<dbReference type="GO" id="GO:0005829">
    <property type="term" value="C:cytosol"/>
    <property type="evidence" value="ECO:0007669"/>
    <property type="project" value="TreeGrafter"/>
</dbReference>
<dbReference type="GO" id="GO:0070967">
    <property type="term" value="F:coenzyme F420 binding"/>
    <property type="evidence" value="ECO:0007669"/>
    <property type="project" value="TreeGrafter"/>
</dbReference>
<proteinExistence type="predicted"/>
<dbReference type="InterPro" id="IPR052019">
    <property type="entry name" value="F420H2_bilvrd_red/Heme_oxyg"/>
</dbReference>
<evidence type="ECO:0000259" key="2">
    <source>
        <dbReference type="Pfam" id="PF01243"/>
    </source>
</evidence>
<dbReference type="RefSeq" id="WP_114592378.1">
    <property type="nucleotide sequence ID" value="NZ_CP031165.1"/>
</dbReference>
<dbReference type="PANTHER" id="PTHR35176">
    <property type="entry name" value="HEME OXYGENASE HI_0854-RELATED"/>
    <property type="match status" value="1"/>
</dbReference>
<feature type="domain" description="Pyridoxamine 5'-phosphate oxidase N-terminal" evidence="2">
    <location>
        <begin position="12"/>
        <end position="138"/>
    </location>
</feature>
<keyword evidence="1" id="KW-0560">Oxidoreductase</keyword>
<organism evidence="3 4">
    <name type="scientific">Euzebya pacifica</name>
    <dbReference type="NCBI Taxonomy" id="1608957"/>
    <lineage>
        <taxon>Bacteria</taxon>
        <taxon>Bacillati</taxon>
        <taxon>Actinomycetota</taxon>
        <taxon>Nitriliruptoria</taxon>
        <taxon>Euzebyales</taxon>
    </lineage>
</organism>
<evidence type="ECO:0000256" key="1">
    <source>
        <dbReference type="ARBA" id="ARBA00023002"/>
    </source>
</evidence>
<dbReference type="Proteomes" id="UP000264006">
    <property type="component" value="Chromosome"/>
</dbReference>
<dbReference type="EMBL" id="CP031165">
    <property type="protein sequence ID" value="AXV07963.1"/>
    <property type="molecule type" value="Genomic_DNA"/>
</dbReference>
<dbReference type="KEGG" id="euz:DVS28_a3288"/>
<dbReference type="GO" id="GO:0016627">
    <property type="term" value="F:oxidoreductase activity, acting on the CH-CH group of donors"/>
    <property type="evidence" value="ECO:0007669"/>
    <property type="project" value="TreeGrafter"/>
</dbReference>
<dbReference type="InterPro" id="IPR011576">
    <property type="entry name" value="Pyridox_Oxase_N"/>
</dbReference>
<dbReference type="InterPro" id="IPR019920">
    <property type="entry name" value="F420-binding_dom_put"/>
</dbReference>
<reference evidence="3 4" key="1">
    <citation type="submission" date="2018-09" db="EMBL/GenBank/DDBJ databases">
        <title>Complete genome sequence of Euzebya sp. DY32-46 isolated from seawater of Pacific Ocean.</title>
        <authorList>
            <person name="Xu L."/>
            <person name="Wu Y.-H."/>
            <person name="Xu X.-W."/>
        </authorList>
    </citation>
    <scope>NUCLEOTIDE SEQUENCE [LARGE SCALE GENOMIC DNA]</scope>
    <source>
        <strain evidence="3 4">DY32-46</strain>
    </source>
</reference>
<evidence type="ECO:0000313" key="3">
    <source>
        <dbReference type="EMBL" id="AXV07963.1"/>
    </source>
</evidence>
<dbReference type="SUPFAM" id="SSF50475">
    <property type="entry name" value="FMN-binding split barrel"/>
    <property type="match status" value="1"/>
</dbReference>
<dbReference type="Gene3D" id="2.30.110.10">
    <property type="entry name" value="Electron Transport, Fmn-binding Protein, Chain A"/>
    <property type="match status" value="1"/>
</dbReference>
<evidence type="ECO:0000313" key="4">
    <source>
        <dbReference type="Proteomes" id="UP000264006"/>
    </source>
</evidence>
<dbReference type="NCBIfam" id="TIGR03618">
    <property type="entry name" value="Rv1155_F420"/>
    <property type="match status" value="1"/>
</dbReference>
<sequence>MEIAQENRVDREALLDFVRPRRNLVLVTSRADGRPQASPVTGAVGSDGRLLISSYPTRAKVANLRRSPGCAVMVQSDDFNGPWVQVYGDAEVLDGEDGVEALVDYFRSAAGEHPDWEEYRQAMRDRAKVAIAITIDDWGPIATGGVPPEFAPDEEG</sequence>
<dbReference type="InterPro" id="IPR012349">
    <property type="entry name" value="Split_barrel_FMN-bd"/>
</dbReference>
<dbReference type="AlphaFoldDB" id="A0A346Y0G6"/>
<dbReference type="PANTHER" id="PTHR35176:SF2">
    <property type="entry name" value="F420H(2)-DEPENDENT REDUCTASE RV1155"/>
    <property type="match status" value="1"/>
</dbReference>
<protein>
    <submittedName>
        <fullName evidence="3">Pyridoxine 5'-phosphate oxidase</fullName>
    </submittedName>
</protein>